<gene>
    <name evidence="2" type="ORF">BVG16_27890</name>
</gene>
<dbReference type="CDD" id="cd15482">
    <property type="entry name" value="Sialidase_non-viral"/>
    <property type="match status" value="1"/>
</dbReference>
<dbReference type="SUPFAM" id="SSF110296">
    <property type="entry name" value="Oligoxyloglucan reducing end-specific cellobiohydrolase"/>
    <property type="match status" value="1"/>
</dbReference>
<name>A0A1T2X149_9BACL</name>
<keyword evidence="1" id="KW-0732">Signal</keyword>
<dbReference type="Gene3D" id="2.130.10.10">
    <property type="entry name" value="YVTN repeat-like/Quinoprotein amine dehydrogenase"/>
    <property type="match status" value="2"/>
</dbReference>
<sequence>MRKYLVGAIFGMLLMLSVTAFADSSLMKISTYLNPIHIQMNHSGKITSEDIDTILYKDKTYVPLSYIAQRLDSTVSYFPNGNLSVFPPTYRTITIDSVDIHDNEIKDTSEIVGLNNIKFEHGKNESVTFQIKQYKDLPIAAPYLVLSFYDDKNKLLYTQGLTTRLYSLIKGGYQTWYVLLDTDLSTLNSSQLKVSFAETAPVTYHKGELAPLPAEPTYVMNLKMFDNQMGWAEGYELLRTNDNGHSWLKSVPKELHLLKPDSGIKLQDYFVDQQNAWISKPPFILAREQETTVWHTNNGGQVWSRSTLPIIEKWEQHSTSYIYFCNDKQGYILLRSFDENKLSLFSSADGGVVWKREGEVKGLSERYPINFMMLTDLQGWLSDGDHLYQTMDGGLTWKTVSILIPSSYKASGFYSVSTPVFYGPDQNNGVIVLQLSTTEHQQLIFHTNNRGGNWTFTGEAPNTEPISFIPNKRGGILGTAMMPTKQLYFSRDGGKTWIEQVRLPENLRSNELLFSNDKEGWITDGYPGNVYFTGDGGLSWSPLRSVKEPTS</sequence>
<dbReference type="PANTHER" id="PTHR47199">
    <property type="entry name" value="PHOTOSYSTEM II STABILITY/ASSEMBLY FACTOR HCF136, CHLOROPLASTIC"/>
    <property type="match status" value="1"/>
</dbReference>
<evidence type="ECO:0000313" key="2">
    <source>
        <dbReference type="EMBL" id="OPA73629.1"/>
    </source>
</evidence>
<proteinExistence type="predicted"/>
<evidence type="ECO:0000313" key="3">
    <source>
        <dbReference type="Proteomes" id="UP000190188"/>
    </source>
</evidence>
<protein>
    <recommendedName>
        <fullName evidence="4">Copper amine oxidase-like N-terminal domain-containing protein</fullName>
    </recommendedName>
</protein>
<accession>A0A1T2X149</accession>
<dbReference type="STRING" id="1324314.BVG16_27890"/>
<reference evidence="2 3" key="1">
    <citation type="submission" date="2017-01" db="EMBL/GenBank/DDBJ databases">
        <title>Genome analysis of Paenibacillus selenitrireducens ES3-24.</title>
        <authorList>
            <person name="Xu D."/>
            <person name="Yao R."/>
            <person name="Zheng S."/>
        </authorList>
    </citation>
    <scope>NUCLEOTIDE SEQUENCE [LARGE SCALE GENOMIC DNA]</scope>
    <source>
        <strain evidence="2 3">ES3-24</strain>
    </source>
</reference>
<keyword evidence="3" id="KW-1185">Reference proteome</keyword>
<dbReference type="InterPro" id="IPR015943">
    <property type="entry name" value="WD40/YVTN_repeat-like_dom_sf"/>
</dbReference>
<dbReference type="PANTHER" id="PTHR47199:SF2">
    <property type="entry name" value="PHOTOSYSTEM II STABILITY_ASSEMBLY FACTOR HCF136, CHLOROPLASTIC"/>
    <property type="match status" value="1"/>
</dbReference>
<dbReference type="EMBL" id="MSZX01000015">
    <property type="protein sequence ID" value="OPA73629.1"/>
    <property type="molecule type" value="Genomic_DNA"/>
</dbReference>
<comment type="caution">
    <text evidence="2">The sequence shown here is derived from an EMBL/GenBank/DDBJ whole genome shotgun (WGS) entry which is preliminary data.</text>
</comment>
<feature type="signal peptide" evidence="1">
    <location>
        <begin position="1"/>
        <end position="22"/>
    </location>
</feature>
<evidence type="ECO:0008006" key="4">
    <source>
        <dbReference type="Google" id="ProtNLM"/>
    </source>
</evidence>
<dbReference type="Proteomes" id="UP000190188">
    <property type="component" value="Unassembled WGS sequence"/>
</dbReference>
<organism evidence="2 3">
    <name type="scientific">Paenibacillus selenitireducens</name>
    <dbReference type="NCBI Taxonomy" id="1324314"/>
    <lineage>
        <taxon>Bacteria</taxon>
        <taxon>Bacillati</taxon>
        <taxon>Bacillota</taxon>
        <taxon>Bacilli</taxon>
        <taxon>Bacillales</taxon>
        <taxon>Paenibacillaceae</taxon>
        <taxon>Paenibacillus</taxon>
    </lineage>
</organism>
<evidence type="ECO:0000256" key="1">
    <source>
        <dbReference type="SAM" id="SignalP"/>
    </source>
</evidence>
<dbReference type="AlphaFoldDB" id="A0A1T2X149"/>
<feature type="chain" id="PRO_5010589787" description="Copper amine oxidase-like N-terminal domain-containing protein" evidence="1">
    <location>
        <begin position="23"/>
        <end position="551"/>
    </location>
</feature>